<dbReference type="InterPro" id="IPR006674">
    <property type="entry name" value="HD_domain"/>
</dbReference>
<dbReference type="SUPFAM" id="SSF81301">
    <property type="entry name" value="Nucleotidyltransferase"/>
    <property type="match status" value="1"/>
</dbReference>
<dbReference type="GO" id="GO:0000049">
    <property type="term" value="F:tRNA binding"/>
    <property type="evidence" value="ECO:0007669"/>
    <property type="project" value="TreeGrafter"/>
</dbReference>
<evidence type="ECO:0000313" key="11">
    <source>
        <dbReference type="Proteomes" id="UP000176544"/>
    </source>
</evidence>
<accession>A0A1G1ZAD0</accession>
<gene>
    <name evidence="10" type="ORF">A3I33_00815</name>
</gene>
<name>A0A1G1ZAD0_9BACT</name>
<evidence type="ECO:0000256" key="1">
    <source>
        <dbReference type="ARBA" id="ARBA00001946"/>
    </source>
</evidence>
<comment type="similarity">
    <text evidence="8">Belongs to the tRNA nucleotidyltransferase/poly(A) polymerase family.</text>
</comment>
<reference evidence="10 11" key="1">
    <citation type="journal article" date="2016" name="Nat. Commun.">
        <title>Thousands of microbial genomes shed light on interconnected biogeochemical processes in an aquifer system.</title>
        <authorList>
            <person name="Anantharaman K."/>
            <person name="Brown C.T."/>
            <person name="Hug L.A."/>
            <person name="Sharon I."/>
            <person name="Castelle C.J."/>
            <person name="Probst A.J."/>
            <person name="Thomas B.C."/>
            <person name="Singh A."/>
            <person name="Wilkins M.J."/>
            <person name="Karaoz U."/>
            <person name="Brodie E.L."/>
            <person name="Williams K.H."/>
            <person name="Hubbard S.S."/>
            <person name="Banfield J.F."/>
        </authorList>
    </citation>
    <scope>NUCLEOTIDE SEQUENCE [LARGE SCALE GENOMIC DNA]</scope>
</reference>
<evidence type="ECO:0000256" key="6">
    <source>
        <dbReference type="ARBA" id="ARBA00022741"/>
    </source>
</evidence>
<dbReference type="EMBL" id="MHJA01000005">
    <property type="protein sequence ID" value="OGY61601.1"/>
    <property type="molecule type" value="Genomic_DNA"/>
</dbReference>
<feature type="domain" description="HD" evidence="9">
    <location>
        <begin position="261"/>
        <end position="364"/>
    </location>
</feature>
<keyword evidence="4" id="KW-0548">Nucleotidyltransferase</keyword>
<evidence type="ECO:0000256" key="3">
    <source>
        <dbReference type="ARBA" id="ARBA00022694"/>
    </source>
</evidence>
<keyword evidence="5" id="KW-0479">Metal-binding</keyword>
<keyword evidence="8" id="KW-0694">RNA-binding</keyword>
<keyword evidence="6" id="KW-0547">Nucleotide-binding</keyword>
<dbReference type="NCBIfam" id="TIGR00277">
    <property type="entry name" value="HDIG"/>
    <property type="match status" value="1"/>
</dbReference>
<dbReference type="InterPro" id="IPR003607">
    <property type="entry name" value="HD/PDEase_dom"/>
</dbReference>
<dbReference type="STRING" id="1797692.A3I33_00815"/>
<dbReference type="GO" id="GO:0046872">
    <property type="term" value="F:metal ion binding"/>
    <property type="evidence" value="ECO:0007669"/>
    <property type="project" value="UniProtKB-KW"/>
</dbReference>
<proteinExistence type="inferred from homology"/>
<evidence type="ECO:0000313" key="10">
    <source>
        <dbReference type="EMBL" id="OGY61601.1"/>
    </source>
</evidence>
<keyword evidence="3" id="KW-0819">tRNA processing</keyword>
<dbReference type="Pfam" id="PF01743">
    <property type="entry name" value="PolyA_pol"/>
    <property type="match status" value="1"/>
</dbReference>
<dbReference type="PROSITE" id="PS51831">
    <property type="entry name" value="HD"/>
    <property type="match status" value="1"/>
</dbReference>
<dbReference type="Pfam" id="PF01966">
    <property type="entry name" value="HD"/>
    <property type="match status" value="1"/>
</dbReference>
<dbReference type="InterPro" id="IPR006675">
    <property type="entry name" value="HDIG_dom"/>
</dbReference>
<dbReference type="GO" id="GO:0016779">
    <property type="term" value="F:nucleotidyltransferase activity"/>
    <property type="evidence" value="ECO:0007669"/>
    <property type="project" value="UniProtKB-KW"/>
</dbReference>
<dbReference type="Proteomes" id="UP000176544">
    <property type="component" value="Unassembled WGS sequence"/>
</dbReference>
<dbReference type="SUPFAM" id="SSF81891">
    <property type="entry name" value="Poly A polymerase C-terminal region-like"/>
    <property type="match status" value="1"/>
</dbReference>
<dbReference type="Pfam" id="PF12627">
    <property type="entry name" value="PolyA_pol_RNAbd"/>
    <property type="match status" value="1"/>
</dbReference>
<comment type="caution">
    <text evidence="10">The sequence shown here is derived from an EMBL/GenBank/DDBJ whole genome shotgun (WGS) entry which is preliminary data.</text>
</comment>
<keyword evidence="7" id="KW-0460">Magnesium</keyword>
<dbReference type="SMART" id="SM00471">
    <property type="entry name" value="HDc"/>
    <property type="match status" value="1"/>
</dbReference>
<dbReference type="AlphaFoldDB" id="A0A1G1ZAD0"/>
<keyword evidence="2 8" id="KW-0808">Transferase</keyword>
<evidence type="ECO:0000259" key="9">
    <source>
        <dbReference type="PROSITE" id="PS51831"/>
    </source>
</evidence>
<sequence length="496" mass="56222">MNFSIPNEVKDITSTLIKAGHKAHVVGGSVRDLLIGRTPKDWDVATDARPEEIQKLFSTFAGATADRPATVYENEFGTVGIKTRSENKTLAVIEVTTFRKEETYSDLRHPDQVTFTGSLEEDLARRDFTINAIAMSENGEIFDPFEGRDDLESKLVRAVGDPRKRFSEDALRLLRAVRFAAELGFNLEEETEAAVKSHSKLLSKIAKERIRDEFVKILMSPDAGPKWGLEELNELNLLENVIPELHEGVGVGQNKHHIYTVWEHNILSLDYAAKQSYELEIRMAALLHDLGKPRTKEGDGSDSTFYNHEVVGASMAKDALERLRFASDFIKKVVHLIRYHMFYYNVDEVTSAGVRRFINRVGPENIPDLVKLREADRIGSGVPKAVPYKLRHLMYMIEKVKRDPISHKMLKVKGDELMHVLNLNPGPRVGWILSILLESVIDDPSKNDTDLLLKHAKELNRLNDEELQAKATIASETKTEFESGIEEGMKKKYYVR</sequence>
<evidence type="ECO:0000256" key="7">
    <source>
        <dbReference type="ARBA" id="ARBA00022842"/>
    </source>
</evidence>
<dbReference type="InterPro" id="IPR050264">
    <property type="entry name" value="Bact_CCA-adding_enz_type3_sf"/>
</dbReference>
<comment type="cofactor">
    <cofactor evidence="1">
        <name>Mg(2+)</name>
        <dbReference type="ChEBI" id="CHEBI:18420"/>
    </cofactor>
</comment>
<dbReference type="PANTHER" id="PTHR46173:SF1">
    <property type="entry name" value="CCA TRNA NUCLEOTIDYLTRANSFERASE 1, MITOCHONDRIAL"/>
    <property type="match status" value="1"/>
</dbReference>
<dbReference type="GO" id="GO:0000166">
    <property type="term" value="F:nucleotide binding"/>
    <property type="evidence" value="ECO:0007669"/>
    <property type="project" value="UniProtKB-KW"/>
</dbReference>
<dbReference type="Gene3D" id="3.30.460.10">
    <property type="entry name" value="Beta Polymerase, domain 2"/>
    <property type="match status" value="1"/>
</dbReference>
<protein>
    <recommendedName>
        <fullName evidence="9">HD domain-containing protein</fullName>
    </recommendedName>
</protein>
<evidence type="ECO:0000256" key="2">
    <source>
        <dbReference type="ARBA" id="ARBA00022679"/>
    </source>
</evidence>
<dbReference type="CDD" id="cd00077">
    <property type="entry name" value="HDc"/>
    <property type="match status" value="1"/>
</dbReference>
<dbReference type="GO" id="GO:0008033">
    <property type="term" value="P:tRNA processing"/>
    <property type="evidence" value="ECO:0007669"/>
    <property type="project" value="UniProtKB-KW"/>
</dbReference>
<evidence type="ECO:0000256" key="4">
    <source>
        <dbReference type="ARBA" id="ARBA00022695"/>
    </source>
</evidence>
<organism evidence="10 11">
    <name type="scientific">Candidatus Colwellbacteria bacterium RIFCSPLOWO2_02_FULL_45_11</name>
    <dbReference type="NCBI Taxonomy" id="1797692"/>
    <lineage>
        <taxon>Bacteria</taxon>
        <taxon>Candidatus Colwelliibacteriota</taxon>
    </lineage>
</organism>
<evidence type="ECO:0000256" key="8">
    <source>
        <dbReference type="RuleBase" id="RU003953"/>
    </source>
</evidence>
<dbReference type="InterPro" id="IPR002646">
    <property type="entry name" value="PolA_pol_head_dom"/>
</dbReference>
<dbReference type="Gene3D" id="1.10.3090.10">
    <property type="entry name" value="cca-adding enzyme, domain 2"/>
    <property type="match status" value="1"/>
</dbReference>
<dbReference type="InterPro" id="IPR032828">
    <property type="entry name" value="PolyA_RNA-bd"/>
</dbReference>
<dbReference type="InterPro" id="IPR043519">
    <property type="entry name" value="NT_sf"/>
</dbReference>
<dbReference type="PANTHER" id="PTHR46173">
    <property type="entry name" value="CCA TRNA NUCLEOTIDYLTRANSFERASE 1, MITOCHONDRIAL"/>
    <property type="match status" value="1"/>
</dbReference>
<evidence type="ECO:0000256" key="5">
    <source>
        <dbReference type="ARBA" id="ARBA00022723"/>
    </source>
</evidence>
<dbReference type="Gene3D" id="1.10.246.80">
    <property type="match status" value="1"/>
</dbReference>
<dbReference type="CDD" id="cd05398">
    <property type="entry name" value="NT_ClassII-CCAase"/>
    <property type="match status" value="1"/>
</dbReference>